<organism evidence="1 2">
    <name type="scientific">Williamsia herbipolensis</name>
    <dbReference type="NCBI Taxonomy" id="1603258"/>
    <lineage>
        <taxon>Bacteria</taxon>
        <taxon>Bacillati</taxon>
        <taxon>Actinomycetota</taxon>
        <taxon>Actinomycetes</taxon>
        <taxon>Mycobacteriales</taxon>
        <taxon>Nocardiaceae</taxon>
        <taxon>Williamsia</taxon>
    </lineage>
</organism>
<dbReference type="KEGG" id="whr:OG579_20885"/>
<name>A0AAU4K255_9NOCA</name>
<reference evidence="1 2" key="1">
    <citation type="submission" date="2022-10" db="EMBL/GenBank/DDBJ databases">
        <title>The complete genomes of actinobacterial strains from the NBC collection.</title>
        <authorList>
            <person name="Joergensen T.S."/>
            <person name="Alvarez Arevalo M."/>
            <person name="Sterndorff E.B."/>
            <person name="Faurdal D."/>
            <person name="Vuksanovic O."/>
            <person name="Mourched A.-S."/>
            <person name="Charusanti P."/>
            <person name="Shaw S."/>
            <person name="Blin K."/>
            <person name="Weber T."/>
        </authorList>
    </citation>
    <scope>NUCLEOTIDE SEQUENCE [LARGE SCALE GENOMIC DNA]</scope>
    <source>
        <strain evidence="1 2">NBC_00319</strain>
    </source>
</reference>
<keyword evidence="2" id="KW-1185">Reference proteome</keyword>
<evidence type="ECO:0000313" key="1">
    <source>
        <dbReference type="EMBL" id="WUM20108.1"/>
    </source>
</evidence>
<accession>A0AAU4K255</accession>
<dbReference type="GO" id="GO:0009306">
    <property type="term" value="P:protein secretion"/>
    <property type="evidence" value="ECO:0007669"/>
    <property type="project" value="InterPro"/>
</dbReference>
<dbReference type="Proteomes" id="UP001432128">
    <property type="component" value="Chromosome"/>
</dbReference>
<dbReference type="EMBL" id="CP108021">
    <property type="protein sequence ID" value="WUM20108.1"/>
    <property type="molecule type" value="Genomic_DNA"/>
</dbReference>
<dbReference type="RefSeq" id="WP_328857513.1">
    <property type="nucleotide sequence ID" value="NZ_CP108021.1"/>
</dbReference>
<proteinExistence type="predicted"/>
<evidence type="ECO:0000313" key="2">
    <source>
        <dbReference type="Proteomes" id="UP001432128"/>
    </source>
</evidence>
<dbReference type="AlphaFoldDB" id="A0AAU4K255"/>
<gene>
    <name evidence="1" type="ORF">OG579_20885</name>
</gene>
<protein>
    <submittedName>
        <fullName evidence="1">Type VII secretion target</fullName>
    </submittedName>
</protein>
<dbReference type="Pfam" id="PF10824">
    <property type="entry name" value="T7SS_ESX_EspC"/>
    <property type="match status" value="1"/>
</dbReference>
<dbReference type="InterPro" id="IPR022536">
    <property type="entry name" value="EspC"/>
</dbReference>
<sequence length="103" mass="10435">MDESLRIDVGGVVELADEVHRAGESLAAATRAVDMPVFGPRSVGAAYLGHAEAYVAGMHALHREISAMCSSIERLADGSRTAAAVLADTDSGSAGRIGGSGLP</sequence>